<dbReference type="AlphaFoldDB" id="A0A445FNL3"/>
<sequence length="298" mass="32691">MQTFSLAQHQVKARFLYEDTLHLKTNSRVVNQGVHFVHMKKQVQGPIPNACLSESSRGARWSLNGMTALVTGGTRGIGHAIVNDLAAFGAAVHTCSRNQTELKKCLQEWQTQGFQATGSVCDVSSPPQREKLIQEVASTFSTELNIYISTTHNAKAMHCVNNVGTNFRKPTVEYSAEEYSELMTVNLDSGYHLCQLVYPLLKASVKGSIVFISSVAGVVSLGTGSVYAACKGDKNLACEWANDNIRSNCVVPWATRTPLVEHLFQNQKFVEDILSRTPLKSIAEAEEVSSLDKSSYLC</sequence>
<dbReference type="InterPro" id="IPR002347">
    <property type="entry name" value="SDR_fam"/>
</dbReference>
<gene>
    <name evidence="4" type="ORF">D0Y65_047412</name>
</gene>
<dbReference type="InterPro" id="IPR036291">
    <property type="entry name" value="NAD(P)-bd_dom_sf"/>
</dbReference>
<proteinExistence type="inferred from homology"/>
<evidence type="ECO:0000313" key="4">
    <source>
        <dbReference type="EMBL" id="RZB50492.1"/>
    </source>
</evidence>
<comment type="similarity">
    <text evidence="3">Belongs to the short-chain dehydrogenases/reductases (SDR) family. SDR65C subfamily.</text>
</comment>
<dbReference type="PANTHER" id="PTHR42898">
    <property type="entry name" value="TROPINONE REDUCTASE"/>
    <property type="match status" value="1"/>
</dbReference>
<dbReference type="GO" id="GO:0016491">
    <property type="term" value="F:oxidoreductase activity"/>
    <property type="evidence" value="ECO:0007669"/>
    <property type="project" value="UniProtKB-KW"/>
</dbReference>
<organism evidence="4 5">
    <name type="scientific">Glycine soja</name>
    <name type="common">Wild soybean</name>
    <dbReference type="NCBI Taxonomy" id="3848"/>
    <lineage>
        <taxon>Eukaryota</taxon>
        <taxon>Viridiplantae</taxon>
        <taxon>Streptophyta</taxon>
        <taxon>Embryophyta</taxon>
        <taxon>Tracheophyta</taxon>
        <taxon>Spermatophyta</taxon>
        <taxon>Magnoliopsida</taxon>
        <taxon>eudicotyledons</taxon>
        <taxon>Gunneridae</taxon>
        <taxon>Pentapetalae</taxon>
        <taxon>rosids</taxon>
        <taxon>fabids</taxon>
        <taxon>Fabales</taxon>
        <taxon>Fabaceae</taxon>
        <taxon>Papilionoideae</taxon>
        <taxon>50 kb inversion clade</taxon>
        <taxon>NPAAA clade</taxon>
        <taxon>indigoferoid/millettioid clade</taxon>
        <taxon>Phaseoleae</taxon>
        <taxon>Glycine</taxon>
        <taxon>Glycine subgen. Soja</taxon>
    </lineage>
</organism>
<dbReference type="Proteomes" id="UP000289340">
    <property type="component" value="Chromosome 18"/>
</dbReference>
<accession>A0A445FNL3</accession>
<reference evidence="4 5" key="1">
    <citation type="submission" date="2018-09" db="EMBL/GenBank/DDBJ databases">
        <title>A high-quality reference genome of wild soybean provides a powerful tool to mine soybean genomes.</title>
        <authorList>
            <person name="Xie M."/>
            <person name="Chung C.Y.L."/>
            <person name="Li M.-W."/>
            <person name="Wong F.-L."/>
            <person name="Chan T.-F."/>
            <person name="Lam H.-M."/>
        </authorList>
    </citation>
    <scope>NUCLEOTIDE SEQUENCE [LARGE SCALE GENOMIC DNA]</scope>
    <source>
        <strain evidence="5">cv. W05</strain>
        <tissue evidence="4">Hypocotyl of etiolated seedlings</tissue>
    </source>
</reference>
<keyword evidence="1" id="KW-0521">NADP</keyword>
<dbReference type="EMBL" id="QZWG01000018">
    <property type="protein sequence ID" value="RZB50492.1"/>
    <property type="molecule type" value="Genomic_DNA"/>
</dbReference>
<evidence type="ECO:0000313" key="5">
    <source>
        <dbReference type="Proteomes" id="UP000289340"/>
    </source>
</evidence>
<evidence type="ECO:0000256" key="1">
    <source>
        <dbReference type="ARBA" id="ARBA00022857"/>
    </source>
</evidence>
<dbReference type="SUPFAM" id="SSF51735">
    <property type="entry name" value="NAD(P)-binding Rossmann-fold domains"/>
    <property type="match status" value="1"/>
</dbReference>
<evidence type="ECO:0000256" key="2">
    <source>
        <dbReference type="ARBA" id="ARBA00023002"/>
    </source>
</evidence>
<dbReference type="Gene3D" id="3.40.50.720">
    <property type="entry name" value="NAD(P)-binding Rossmann-like Domain"/>
    <property type="match status" value="1"/>
</dbReference>
<dbReference type="PRINTS" id="PR00081">
    <property type="entry name" value="GDHRDH"/>
</dbReference>
<keyword evidence="5" id="KW-1185">Reference proteome</keyword>
<dbReference type="InterPro" id="IPR045000">
    <property type="entry name" value="TR"/>
</dbReference>
<protein>
    <submittedName>
        <fullName evidence="4">Tropinone reductase-like</fullName>
    </submittedName>
</protein>
<dbReference type="Pfam" id="PF00106">
    <property type="entry name" value="adh_short"/>
    <property type="match status" value="1"/>
</dbReference>
<dbReference type="PANTHER" id="PTHR42898:SF38">
    <property type="entry name" value="NAD(P)-BINDING ROSSMANN-FOLD PROTEIN"/>
    <property type="match status" value="1"/>
</dbReference>
<keyword evidence="2" id="KW-0560">Oxidoreductase</keyword>
<comment type="caution">
    <text evidence="4">The sequence shown here is derived from an EMBL/GenBank/DDBJ whole genome shotgun (WGS) entry which is preliminary data.</text>
</comment>
<name>A0A445FNL3_GLYSO</name>
<evidence type="ECO:0000256" key="3">
    <source>
        <dbReference type="ARBA" id="ARBA00025714"/>
    </source>
</evidence>